<evidence type="ECO:0000313" key="2">
    <source>
        <dbReference type="Proteomes" id="UP000673691"/>
    </source>
</evidence>
<organism evidence="1 2">
    <name type="scientific">Olpidium bornovanus</name>
    <dbReference type="NCBI Taxonomy" id="278681"/>
    <lineage>
        <taxon>Eukaryota</taxon>
        <taxon>Fungi</taxon>
        <taxon>Fungi incertae sedis</taxon>
        <taxon>Olpidiomycota</taxon>
        <taxon>Olpidiomycotina</taxon>
        <taxon>Olpidiomycetes</taxon>
        <taxon>Olpidiales</taxon>
        <taxon>Olpidiaceae</taxon>
        <taxon>Olpidium</taxon>
    </lineage>
</organism>
<proteinExistence type="predicted"/>
<dbReference type="Proteomes" id="UP000673691">
    <property type="component" value="Unassembled WGS sequence"/>
</dbReference>
<protein>
    <submittedName>
        <fullName evidence="1">Uncharacterized protein</fullName>
    </submittedName>
</protein>
<gene>
    <name evidence="1" type="ORF">BJ554DRAFT_1749</name>
</gene>
<dbReference type="AlphaFoldDB" id="A0A8H7ZRZ6"/>
<evidence type="ECO:0000313" key="1">
    <source>
        <dbReference type="EMBL" id="KAG5458100.1"/>
    </source>
</evidence>
<reference evidence="1 2" key="1">
    <citation type="journal article" name="Sci. Rep.">
        <title>Genome-scale phylogenetic analyses confirm Olpidium as the closest living zoosporic fungus to the non-flagellated, terrestrial fungi.</title>
        <authorList>
            <person name="Chang Y."/>
            <person name="Rochon D."/>
            <person name="Sekimoto S."/>
            <person name="Wang Y."/>
            <person name="Chovatia M."/>
            <person name="Sandor L."/>
            <person name="Salamov A."/>
            <person name="Grigoriev I.V."/>
            <person name="Stajich J.E."/>
            <person name="Spatafora J.W."/>
        </authorList>
    </citation>
    <scope>NUCLEOTIDE SEQUENCE [LARGE SCALE GENOMIC DNA]</scope>
    <source>
        <strain evidence="1">S191</strain>
    </source>
</reference>
<accession>A0A8H7ZRZ6</accession>
<dbReference type="EMBL" id="JAEFCI010008981">
    <property type="protein sequence ID" value="KAG5458100.1"/>
    <property type="molecule type" value="Genomic_DNA"/>
</dbReference>
<keyword evidence="2" id="KW-1185">Reference proteome</keyword>
<name>A0A8H7ZRZ6_9FUNG</name>
<comment type="caution">
    <text evidence="1">The sequence shown here is derived from an EMBL/GenBank/DDBJ whole genome shotgun (WGS) entry which is preliminary data.</text>
</comment>
<sequence length="60" mass="6799">MGVRRFAGHPEAWFPNGNALKPVTIPEGDHVTLNGLPPKKINPWTRPIRFLENLVCILRL</sequence>